<protein>
    <submittedName>
        <fullName evidence="1">Uncharacterized protein</fullName>
    </submittedName>
</protein>
<sequence length="65" mass="7938">MIFSYWHQQNNVYMLCQIIIHTIKETSMKEYMTLKLPISHKKRPRTQSMAAYKFVKKYVINKQLN</sequence>
<reference evidence="1 2" key="1">
    <citation type="submission" date="2012-06" db="EMBL/GenBank/DDBJ databases">
        <title>Finished chromosome of genome of Cylindrospermum stagnale PCC 7417.</title>
        <authorList>
            <consortium name="US DOE Joint Genome Institute"/>
            <person name="Gugger M."/>
            <person name="Coursin T."/>
            <person name="Rippka R."/>
            <person name="Tandeau De Marsac N."/>
            <person name="Huntemann M."/>
            <person name="Wei C.-L."/>
            <person name="Han J."/>
            <person name="Detter J.C."/>
            <person name="Han C."/>
            <person name="Tapia R."/>
            <person name="Chen A."/>
            <person name="Kyrpides N."/>
            <person name="Mavromatis K."/>
            <person name="Markowitz V."/>
            <person name="Szeto E."/>
            <person name="Ivanova N."/>
            <person name="Pagani I."/>
            <person name="Pati A."/>
            <person name="Goodwin L."/>
            <person name="Nordberg H.P."/>
            <person name="Cantor M.N."/>
            <person name="Hua S.X."/>
            <person name="Woyke T."/>
            <person name="Kerfeld C.A."/>
        </authorList>
    </citation>
    <scope>NUCLEOTIDE SEQUENCE [LARGE SCALE GENOMIC DNA]</scope>
    <source>
        <strain evidence="1 2">PCC 7417</strain>
    </source>
</reference>
<name>K9WTN4_9NOST</name>
<gene>
    <name evidence="1" type="ORF">Cylst_0579</name>
</gene>
<evidence type="ECO:0000313" key="2">
    <source>
        <dbReference type="Proteomes" id="UP000010475"/>
    </source>
</evidence>
<dbReference type="KEGG" id="csg:Cylst_0579"/>
<dbReference type="AlphaFoldDB" id="K9WTN4"/>
<organism evidence="1 2">
    <name type="scientific">Cylindrospermum stagnale PCC 7417</name>
    <dbReference type="NCBI Taxonomy" id="56107"/>
    <lineage>
        <taxon>Bacteria</taxon>
        <taxon>Bacillati</taxon>
        <taxon>Cyanobacteriota</taxon>
        <taxon>Cyanophyceae</taxon>
        <taxon>Nostocales</taxon>
        <taxon>Nostocaceae</taxon>
        <taxon>Cylindrospermum</taxon>
    </lineage>
</organism>
<keyword evidence="2" id="KW-1185">Reference proteome</keyword>
<dbReference type="STRING" id="56107.Cylst_0579"/>
<evidence type="ECO:0000313" key="1">
    <source>
        <dbReference type="EMBL" id="AFZ22912.1"/>
    </source>
</evidence>
<dbReference type="EMBL" id="CP003642">
    <property type="protein sequence ID" value="AFZ22912.1"/>
    <property type="molecule type" value="Genomic_DNA"/>
</dbReference>
<accession>K9WTN4</accession>
<dbReference type="HOGENOM" id="CLU_2842477_0_0_3"/>
<proteinExistence type="predicted"/>
<dbReference type="Proteomes" id="UP000010475">
    <property type="component" value="Chromosome"/>
</dbReference>